<dbReference type="Gene3D" id="3.30.420.40">
    <property type="match status" value="2"/>
</dbReference>
<feature type="repeat" description="WD" evidence="8">
    <location>
        <begin position="502"/>
        <end position="533"/>
    </location>
</feature>
<dbReference type="GO" id="GO:0140662">
    <property type="term" value="F:ATP-dependent protein folding chaperone"/>
    <property type="evidence" value="ECO:0007669"/>
    <property type="project" value="InterPro"/>
</dbReference>
<feature type="repeat" description="WD" evidence="8">
    <location>
        <begin position="609"/>
        <end position="635"/>
    </location>
</feature>
<accession>A0A841FA25</accession>
<comment type="caution">
    <text evidence="9">The sequence shown here is derived from an EMBL/GenBank/DDBJ whole genome shotgun (WGS) entry which is preliminary data.</text>
</comment>
<evidence type="ECO:0000256" key="3">
    <source>
        <dbReference type="ARBA" id="ARBA00022737"/>
    </source>
</evidence>
<dbReference type="PROSITE" id="PS50082">
    <property type="entry name" value="WD_REPEATS_2"/>
    <property type="match status" value="5"/>
</dbReference>
<name>A0A841FA25_9ACTN</name>
<organism evidence="9 10">
    <name type="scientific">Phytomonospora endophytica</name>
    <dbReference type="NCBI Taxonomy" id="714109"/>
    <lineage>
        <taxon>Bacteria</taxon>
        <taxon>Bacillati</taxon>
        <taxon>Actinomycetota</taxon>
        <taxon>Actinomycetes</taxon>
        <taxon>Micromonosporales</taxon>
        <taxon>Micromonosporaceae</taxon>
        <taxon>Phytomonospora</taxon>
    </lineage>
</organism>
<evidence type="ECO:0000313" key="9">
    <source>
        <dbReference type="EMBL" id="MBB6034091.1"/>
    </source>
</evidence>
<reference evidence="9 10" key="1">
    <citation type="submission" date="2020-08" db="EMBL/GenBank/DDBJ databases">
        <title>Genomic Encyclopedia of Type Strains, Phase IV (KMG-IV): sequencing the most valuable type-strain genomes for metagenomic binning, comparative biology and taxonomic classification.</title>
        <authorList>
            <person name="Goeker M."/>
        </authorList>
    </citation>
    <scope>NUCLEOTIDE SEQUENCE [LARGE SCALE GENOMIC DNA]</scope>
    <source>
        <strain evidence="9 10">YIM 65646</strain>
    </source>
</reference>
<dbReference type="GO" id="GO:0005524">
    <property type="term" value="F:ATP binding"/>
    <property type="evidence" value="ECO:0007669"/>
    <property type="project" value="UniProtKB-KW"/>
</dbReference>
<sequence>MAESASGVRLGIDFGTSSTVAVLAREGRPIETLLFDGSPVLPSSVFAGEGKLLIGRDAERSAAADPARFEPNPKRCVGDGLVLLGDKEFPVTEVIASVLRRVVDEAVRVAGALPETTVLTHPADWRAERLGVLRLAAKLAGLGAPRFTPEPVAAATHFTAHLGHTFPEGTNTVVYDLGGGTCDVTVVRNEGGRMQVVASGGLSDVGGVDIDEAIVDHLQRVYPDEAWTKLRRPETPGDRRHRRGLWRDVKDAKELLSRESTAALFIPLLDKDVHLTRDELQSLAAPLLNRTVALTANVIDRANVDAKSVAGLFLVGGASRMPLVSTLLLRRIGVAATVLEQPELVVASGAVDAPTAAPPAPAPAPQDPTSFVPTMPPPPRQVIRGVAKVPVRTQPPPEHVVHERLAQVPAKEGVKHEPLPYTPTRIETDPEFMPDVVHDEPDGPPVPLPPRPADGAIPVRAPEGELGAVTALALRDDRYLAVATTQGIVIAEASTGRRVTVLDGHSSTPRALAWSEDGTVLASSADGDAVQLWAQASWGWKVSQEMWRPNVLQRRLGSHSDQVRSLSWATGSIAGANINSIRVWRSYDGKLKRELTFADPNSTVVPKGVRCVAWSPDGQLLAAAGCQGLVKIWQVVGEDPTMVLRTDPLTIRQLAWSPDGRRLVFGDAGGDVRMWTIGGTKAVTLPNGHSAAVETVSWSPDGKRIASGGVDRVIRLWNAESSDPIGELTGHAGDIAAVCWTADSKYLVSGGGDRTVRIWDVKKMREVR</sequence>
<evidence type="ECO:0000256" key="5">
    <source>
        <dbReference type="ARBA" id="ARBA00022840"/>
    </source>
</evidence>
<dbReference type="Pfam" id="PF00012">
    <property type="entry name" value="HSP70"/>
    <property type="match status" value="1"/>
</dbReference>
<dbReference type="Gene3D" id="3.90.640.10">
    <property type="entry name" value="Actin, Chain A, domain 4"/>
    <property type="match status" value="1"/>
</dbReference>
<feature type="repeat" description="WD" evidence="8">
    <location>
        <begin position="728"/>
        <end position="768"/>
    </location>
</feature>
<dbReference type="Pfam" id="PF00400">
    <property type="entry name" value="WD40"/>
    <property type="match status" value="5"/>
</dbReference>
<dbReference type="PRINTS" id="PR00320">
    <property type="entry name" value="GPROTEINBRPT"/>
</dbReference>
<feature type="repeat" description="WD" evidence="8">
    <location>
        <begin position="686"/>
        <end position="727"/>
    </location>
</feature>
<evidence type="ECO:0000313" key="10">
    <source>
        <dbReference type="Proteomes" id="UP000548476"/>
    </source>
</evidence>
<dbReference type="PANTHER" id="PTHR19848">
    <property type="entry name" value="WD40 REPEAT PROTEIN"/>
    <property type="match status" value="1"/>
</dbReference>
<dbReference type="SMART" id="SM00320">
    <property type="entry name" value="WD40"/>
    <property type="match status" value="7"/>
</dbReference>
<dbReference type="RefSeq" id="WP_184786985.1">
    <property type="nucleotide sequence ID" value="NZ_BONT01000044.1"/>
</dbReference>
<keyword evidence="5" id="KW-0067">ATP-binding</keyword>
<keyword evidence="7" id="KW-0143">Chaperone</keyword>
<evidence type="ECO:0000256" key="4">
    <source>
        <dbReference type="ARBA" id="ARBA00022741"/>
    </source>
</evidence>
<dbReference type="InterPro" id="IPR043129">
    <property type="entry name" value="ATPase_NBD"/>
</dbReference>
<dbReference type="InterPro" id="IPR001680">
    <property type="entry name" value="WD40_rpt"/>
</dbReference>
<keyword evidence="10" id="KW-1185">Reference proteome</keyword>
<gene>
    <name evidence="9" type="ORF">HNR73_001941</name>
</gene>
<dbReference type="PROSITE" id="PS00678">
    <property type="entry name" value="WD_REPEATS_1"/>
    <property type="match status" value="2"/>
</dbReference>
<dbReference type="AlphaFoldDB" id="A0A841FA25"/>
<evidence type="ECO:0000256" key="2">
    <source>
        <dbReference type="ARBA" id="ARBA00022574"/>
    </source>
</evidence>
<comment type="similarity">
    <text evidence="1">Belongs to the heat shock protein 70 family.</text>
</comment>
<dbReference type="InterPro" id="IPR015943">
    <property type="entry name" value="WD40/YVTN_repeat-like_dom_sf"/>
</dbReference>
<evidence type="ECO:0000256" key="8">
    <source>
        <dbReference type="PROSITE-ProRule" id="PRU00221"/>
    </source>
</evidence>
<dbReference type="PROSITE" id="PS00329">
    <property type="entry name" value="HSP70_2"/>
    <property type="match status" value="1"/>
</dbReference>
<dbReference type="InterPro" id="IPR018181">
    <property type="entry name" value="Heat_shock_70_CS"/>
</dbReference>
<protein>
    <submittedName>
        <fullName evidence="9">Tol biopolymer transport system component/Ethanolamine utilization protein EutJ (Predicted chaperonin)</fullName>
    </submittedName>
</protein>
<dbReference type="InterPro" id="IPR019775">
    <property type="entry name" value="WD40_repeat_CS"/>
</dbReference>
<proteinExistence type="inferred from homology"/>
<keyword evidence="3" id="KW-0677">Repeat</keyword>
<keyword evidence="4" id="KW-0547">Nucleotide-binding</keyword>
<evidence type="ECO:0000256" key="6">
    <source>
        <dbReference type="ARBA" id="ARBA00023016"/>
    </source>
</evidence>
<dbReference type="PRINTS" id="PR00301">
    <property type="entry name" value="HEATSHOCK70"/>
</dbReference>
<feature type="repeat" description="WD" evidence="8">
    <location>
        <begin position="644"/>
        <end position="685"/>
    </location>
</feature>
<dbReference type="Proteomes" id="UP000548476">
    <property type="component" value="Unassembled WGS sequence"/>
</dbReference>
<dbReference type="InterPro" id="IPR020472">
    <property type="entry name" value="WD40_PAC1"/>
</dbReference>
<dbReference type="PANTHER" id="PTHR19848:SF8">
    <property type="entry name" value="F-BOX AND WD REPEAT DOMAIN CONTAINING 7"/>
    <property type="match status" value="1"/>
</dbReference>
<dbReference type="EMBL" id="JACHGT010000004">
    <property type="protein sequence ID" value="MBB6034091.1"/>
    <property type="molecule type" value="Genomic_DNA"/>
</dbReference>
<dbReference type="InterPro" id="IPR013126">
    <property type="entry name" value="Hsp_70_fam"/>
</dbReference>
<dbReference type="PROSITE" id="PS01036">
    <property type="entry name" value="HSP70_3"/>
    <property type="match status" value="1"/>
</dbReference>
<dbReference type="Gene3D" id="2.130.10.10">
    <property type="entry name" value="YVTN repeat-like/Quinoprotein amine dehydrogenase"/>
    <property type="match status" value="3"/>
</dbReference>
<evidence type="ECO:0000256" key="7">
    <source>
        <dbReference type="ARBA" id="ARBA00023186"/>
    </source>
</evidence>
<dbReference type="SUPFAM" id="SSF53067">
    <property type="entry name" value="Actin-like ATPase domain"/>
    <property type="match status" value="2"/>
</dbReference>
<dbReference type="InterPro" id="IPR036322">
    <property type="entry name" value="WD40_repeat_dom_sf"/>
</dbReference>
<evidence type="ECO:0000256" key="1">
    <source>
        <dbReference type="ARBA" id="ARBA00007381"/>
    </source>
</evidence>
<dbReference type="CDD" id="cd00200">
    <property type="entry name" value="WD40"/>
    <property type="match status" value="1"/>
</dbReference>
<dbReference type="SUPFAM" id="SSF50978">
    <property type="entry name" value="WD40 repeat-like"/>
    <property type="match status" value="1"/>
</dbReference>
<keyword evidence="6" id="KW-0346">Stress response</keyword>
<keyword evidence="2 8" id="KW-0853">WD repeat</keyword>
<dbReference type="PROSITE" id="PS50294">
    <property type="entry name" value="WD_REPEATS_REGION"/>
    <property type="match status" value="3"/>
</dbReference>